<dbReference type="CDD" id="cd04301">
    <property type="entry name" value="NAT_SF"/>
    <property type="match status" value="1"/>
</dbReference>
<evidence type="ECO:0000259" key="1">
    <source>
        <dbReference type="PROSITE" id="PS51186"/>
    </source>
</evidence>
<keyword evidence="3" id="KW-1185">Reference proteome</keyword>
<dbReference type="InterPro" id="IPR000182">
    <property type="entry name" value="GNAT_dom"/>
</dbReference>
<dbReference type="EMBL" id="JRGF01000049">
    <property type="protein sequence ID" value="KHE39264.1"/>
    <property type="molecule type" value="Genomic_DNA"/>
</dbReference>
<reference evidence="2 3" key="1">
    <citation type="submission" date="2014-09" db="EMBL/GenBank/DDBJ databases">
        <title>Alistipes sp. 627, sp. nov., a novel member of the family Rikenellaceae isolated from human faeces.</title>
        <authorList>
            <person name="Shkoporov A.N."/>
            <person name="Chaplin A.V."/>
            <person name="Motuzova O.V."/>
            <person name="Kafarskaia L.I."/>
            <person name="Khokhlova E.V."/>
            <person name="Efimov B.A."/>
        </authorList>
    </citation>
    <scope>NUCLEOTIDE SEQUENCE [LARGE SCALE GENOMIC DNA]</scope>
    <source>
        <strain evidence="2 3">627</strain>
    </source>
</reference>
<feature type="non-terminal residue" evidence="2">
    <location>
        <position position="133"/>
    </location>
</feature>
<dbReference type="PROSITE" id="PS51186">
    <property type="entry name" value="GNAT"/>
    <property type="match status" value="1"/>
</dbReference>
<protein>
    <submittedName>
        <fullName evidence="2">Acetyltransferase</fullName>
    </submittedName>
</protein>
<comment type="caution">
    <text evidence="2">The sequence shown here is derived from an EMBL/GenBank/DDBJ whole genome shotgun (WGS) entry which is preliminary data.</text>
</comment>
<name>A0ABR4YGN8_9BACT</name>
<dbReference type="Pfam" id="PF00583">
    <property type="entry name" value="Acetyltransf_1"/>
    <property type="match status" value="1"/>
</dbReference>
<dbReference type="SUPFAM" id="SSF55729">
    <property type="entry name" value="Acyl-CoA N-acyltransferases (Nat)"/>
    <property type="match status" value="1"/>
</dbReference>
<organism evidence="2 3">
    <name type="scientific">Alistipes inops</name>
    <dbReference type="NCBI Taxonomy" id="1501391"/>
    <lineage>
        <taxon>Bacteria</taxon>
        <taxon>Pseudomonadati</taxon>
        <taxon>Bacteroidota</taxon>
        <taxon>Bacteroidia</taxon>
        <taxon>Bacteroidales</taxon>
        <taxon>Rikenellaceae</taxon>
        <taxon>Alistipes</taxon>
    </lineage>
</organism>
<dbReference type="RefSeq" id="WP_035474688.1">
    <property type="nucleotide sequence ID" value="NZ_JRGF01000049.1"/>
</dbReference>
<evidence type="ECO:0000313" key="2">
    <source>
        <dbReference type="EMBL" id="KHE39264.1"/>
    </source>
</evidence>
<gene>
    <name evidence="2" type="ORF">LG35_10405</name>
</gene>
<dbReference type="InterPro" id="IPR016181">
    <property type="entry name" value="Acyl_CoA_acyltransferase"/>
</dbReference>
<evidence type="ECO:0000313" key="3">
    <source>
        <dbReference type="Proteomes" id="UP000030889"/>
    </source>
</evidence>
<sequence>MGIVIRKMEEAEYHLLRGFLYEAIFIPEGAAVPPEVIVDSPELQVYYVGFGTSKHDRALVAEAEGRVVGAVWCRIMEDYGHINDATPSLAISVHKAWRGVGIGTAMMQEMLALLYACGYGQVSLSVDKANYAV</sequence>
<dbReference type="Proteomes" id="UP000030889">
    <property type="component" value="Unassembled WGS sequence"/>
</dbReference>
<dbReference type="Gene3D" id="3.40.630.30">
    <property type="match status" value="1"/>
</dbReference>
<accession>A0ABR4YGN8</accession>
<proteinExistence type="predicted"/>
<feature type="domain" description="N-acetyltransferase" evidence="1">
    <location>
        <begin position="3"/>
        <end position="133"/>
    </location>
</feature>